<dbReference type="RefSeq" id="WP_066172353.1">
    <property type="nucleotide sequence ID" value="NZ_CP136137.1"/>
</dbReference>
<name>A0ABZ2TZW8_9ACTN</name>
<dbReference type="PANTHER" id="PTHR39428">
    <property type="entry name" value="F420H(2)-DEPENDENT QUINONE REDUCTASE RV1261C"/>
    <property type="match status" value="1"/>
</dbReference>
<keyword evidence="4" id="KW-1185">Reference proteome</keyword>
<comment type="catalytic activity">
    <reaction evidence="2">
        <text>oxidized coenzyme F420-(gamma-L-Glu)(n) + a quinol + H(+) = reduced coenzyme F420-(gamma-L-Glu)(n) + a quinone</text>
        <dbReference type="Rhea" id="RHEA:39663"/>
        <dbReference type="Rhea" id="RHEA-COMP:12939"/>
        <dbReference type="Rhea" id="RHEA-COMP:14378"/>
        <dbReference type="ChEBI" id="CHEBI:15378"/>
        <dbReference type="ChEBI" id="CHEBI:24646"/>
        <dbReference type="ChEBI" id="CHEBI:132124"/>
        <dbReference type="ChEBI" id="CHEBI:133980"/>
        <dbReference type="ChEBI" id="CHEBI:139511"/>
    </reaction>
</comment>
<proteinExistence type="inferred from homology"/>
<dbReference type="Pfam" id="PF04075">
    <property type="entry name" value="F420H2_quin_red"/>
    <property type="match status" value="1"/>
</dbReference>
<reference evidence="3 4" key="1">
    <citation type="journal article" date="2023" name="Virus Evol.">
        <title>Computational host range prediction-The good, the bad, and the ugly.</title>
        <authorList>
            <person name="Howell A.A."/>
            <person name="Versoza C.J."/>
            <person name="Pfeifer S.P."/>
        </authorList>
    </citation>
    <scope>NUCLEOTIDE SEQUENCE [LARGE SCALE GENOMIC DNA]</scope>
    <source>
        <strain evidence="3 4">1610/1b</strain>
    </source>
</reference>
<sequence length="93" mass="10141">MTAPVFEPERIVVVASKGGHSSDPDWFKNLVVNPDVEVTVDAETTPWTARRATAEEKSALWPTLVAANSGYQGYQDKTERDIPVVIMAPRGTA</sequence>
<accession>A0ABZ2TZW8</accession>
<evidence type="ECO:0000256" key="2">
    <source>
        <dbReference type="ARBA" id="ARBA00049106"/>
    </source>
</evidence>
<evidence type="ECO:0000256" key="1">
    <source>
        <dbReference type="ARBA" id="ARBA00008710"/>
    </source>
</evidence>
<dbReference type="NCBIfam" id="TIGR00026">
    <property type="entry name" value="hi_GC_TIGR00026"/>
    <property type="match status" value="1"/>
</dbReference>
<protein>
    <submittedName>
        <fullName evidence="3">Nitroreductase/quinone reductase family protein</fullName>
    </submittedName>
</protein>
<dbReference type="PANTHER" id="PTHR39428:SF3">
    <property type="entry name" value="DEAZAFLAVIN-DEPENDENT NITROREDUCTASE"/>
    <property type="match status" value="1"/>
</dbReference>
<evidence type="ECO:0000313" key="4">
    <source>
        <dbReference type="Proteomes" id="UP001479933"/>
    </source>
</evidence>
<dbReference type="Gene3D" id="2.30.110.10">
    <property type="entry name" value="Electron Transport, Fmn-binding Protein, Chain A"/>
    <property type="match status" value="1"/>
</dbReference>
<dbReference type="InterPro" id="IPR012349">
    <property type="entry name" value="Split_barrel_FMN-bd"/>
</dbReference>
<comment type="similarity">
    <text evidence="1">Belongs to the F420H(2)-dependent quinone reductase family.</text>
</comment>
<dbReference type="EMBL" id="CP136137">
    <property type="protein sequence ID" value="WYY06661.1"/>
    <property type="molecule type" value="Genomic_DNA"/>
</dbReference>
<dbReference type="InterPro" id="IPR004378">
    <property type="entry name" value="F420H2_quin_Rdtase"/>
</dbReference>
<dbReference type="Proteomes" id="UP001479933">
    <property type="component" value="Chromosome"/>
</dbReference>
<gene>
    <name evidence="3" type="ORF">RVF87_16595</name>
</gene>
<evidence type="ECO:0000313" key="3">
    <source>
        <dbReference type="EMBL" id="WYY06661.1"/>
    </source>
</evidence>
<organism evidence="3 4">
    <name type="scientific">Gordonia hydrophobica</name>
    <dbReference type="NCBI Taxonomy" id="40516"/>
    <lineage>
        <taxon>Bacteria</taxon>
        <taxon>Bacillati</taxon>
        <taxon>Actinomycetota</taxon>
        <taxon>Actinomycetes</taxon>
        <taxon>Mycobacteriales</taxon>
        <taxon>Gordoniaceae</taxon>
        <taxon>Gordonia</taxon>
    </lineage>
</organism>